<comment type="caution">
    <text evidence="10">The sequence shown here is derived from an EMBL/GenBank/DDBJ whole genome shotgun (WGS) entry which is preliminary data.</text>
</comment>
<evidence type="ECO:0000256" key="6">
    <source>
        <dbReference type="ARBA" id="ARBA00022989"/>
    </source>
</evidence>
<keyword evidence="2" id="KW-1003">Cell membrane</keyword>
<dbReference type="InterPro" id="IPR038731">
    <property type="entry name" value="RgtA/B/C-like"/>
</dbReference>
<feature type="transmembrane region" description="Helical" evidence="8">
    <location>
        <begin position="7"/>
        <end position="22"/>
    </location>
</feature>
<dbReference type="AlphaFoldDB" id="A0A2H0KM08"/>
<evidence type="ECO:0000256" key="4">
    <source>
        <dbReference type="ARBA" id="ARBA00022679"/>
    </source>
</evidence>
<organism evidence="10 11">
    <name type="scientific">Candidatus Roizmanbacteria bacterium CG11_big_fil_rev_8_21_14_0_20_35_14</name>
    <dbReference type="NCBI Taxonomy" id="1974855"/>
    <lineage>
        <taxon>Bacteria</taxon>
        <taxon>Candidatus Roizmaniibacteriota</taxon>
    </lineage>
</organism>
<keyword evidence="3" id="KW-0328">Glycosyltransferase</keyword>
<evidence type="ECO:0000256" key="2">
    <source>
        <dbReference type="ARBA" id="ARBA00022475"/>
    </source>
</evidence>
<feature type="transmembrane region" description="Helical" evidence="8">
    <location>
        <begin position="221"/>
        <end position="238"/>
    </location>
</feature>
<keyword evidence="6 8" id="KW-1133">Transmembrane helix</keyword>
<feature type="transmembrane region" description="Helical" evidence="8">
    <location>
        <begin position="190"/>
        <end position="215"/>
    </location>
</feature>
<evidence type="ECO:0000256" key="7">
    <source>
        <dbReference type="ARBA" id="ARBA00023136"/>
    </source>
</evidence>
<feature type="transmembrane region" description="Helical" evidence="8">
    <location>
        <begin position="395"/>
        <end position="415"/>
    </location>
</feature>
<evidence type="ECO:0000256" key="3">
    <source>
        <dbReference type="ARBA" id="ARBA00022676"/>
    </source>
</evidence>
<dbReference type="GO" id="GO:0016763">
    <property type="term" value="F:pentosyltransferase activity"/>
    <property type="evidence" value="ECO:0007669"/>
    <property type="project" value="TreeGrafter"/>
</dbReference>
<dbReference type="GO" id="GO:0005886">
    <property type="term" value="C:plasma membrane"/>
    <property type="evidence" value="ECO:0007669"/>
    <property type="project" value="UniProtKB-SubCell"/>
</dbReference>
<feature type="transmembrane region" description="Helical" evidence="8">
    <location>
        <begin position="161"/>
        <end position="178"/>
    </location>
</feature>
<dbReference type="EMBL" id="PCVL01000054">
    <property type="protein sequence ID" value="PIQ72297.1"/>
    <property type="molecule type" value="Genomic_DNA"/>
</dbReference>
<comment type="subcellular location">
    <subcellularLocation>
        <location evidence="1">Cell membrane</location>
        <topology evidence="1">Multi-pass membrane protein</topology>
    </subcellularLocation>
</comment>
<dbReference type="Proteomes" id="UP000229570">
    <property type="component" value="Unassembled WGS sequence"/>
</dbReference>
<feature type="transmembrane region" description="Helical" evidence="8">
    <location>
        <begin position="137"/>
        <end position="155"/>
    </location>
</feature>
<proteinExistence type="predicted"/>
<evidence type="ECO:0000259" key="9">
    <source>
        <dbReference type="Pfam" id="PF13231"/>
    </source>
</evidence>
<evidence type="ECO:0000313" key="10">
    <source>
        <dbReference type="EMBL" id="PIQ72297.1"/>
    </source>
</evidence>
<evidence type="ECO:0000256" key="5">
    <source>
        <dbReference type="ARBA" id="ARBA00022692"/>
    </source>
</evidence>
<accession>A0A2H0KM08</accession>
<reference evidence="10 11" key="1">
    <citation type="submission" date="2017-09" db="EMBL/GenBank/DDBJ databases">
        <title>Depth-based differentiation of microbial function through sediment-hosted aquifers and enrichment of novel symbionts in the deep terrestrial subsurface.</title>
        <authorList>
            <person name="Probst A.J."/>
            <person name="Ladd B."/>
            <person name="Jarett J.K."/>
            <person name="Geller-Mcgrath D.E."/>
            <person name="Sieber C.M."/>
            <person name="Emerson J.B."/>
            <person name="Anantharaman K."/>
            <person name="Thomas B.C."/>
            <person name="Malmstrom R."/>
            <person name="Stieglmeier M."/>
            <person name="Klingl A."/>
            <person name="Woyke T."/>
            <person name="Ryan C.M."/>
            <person name="Banfield J.F."/>
        </authorList>
    </citation>
    <scope>NUCLEOTIDE SEQUENCE [LARGE SCALE GENOMIC DNA]</scope>
    <source>
        <strain evidence="10">CG11_big_fil_rev_8_21_14_0_20_35_14</strain>
    </source>
</reference>
<feature type="transmembrane region" description="Helical" evidence="8">
    <location>
        <begin position="106"/>
        <end position="125"/>
    </location>
</feature>
<feature type="transmembrane region" description="Helical" evidence="8">
    <location>
        <begin position="364"/>
        <end position="383"/>
    </location>
</feature>
<keyword evidence="7 8" id="KW-0472">Membrane</keyword>
<keyword evidence="5 8" id="KW-0812">Transmembrane</keyword>
<evidence type="ECO:0000256" key="1">
    <source>
        <dbReference type="ARBA" id="ARBA00004651"/>
    </source>
</evidence>
<dbReference type="InterPro" id="IPR050297">
    <property type="entry name" value="LipidA_mod_glycosyltrf_83"/>
</dbReference>
<gene>
    <name evidence="10" type="ORF">COV86_03770</name>
</gene>
<evidence type="ECO:0000256" key="8">
    <source>
        <dbReference type="SAM" id="Phobius"/>
    </source>
</evidence>
<feature type="transmembrane region" description="Helical" evidence="8">
    <location>
        <begin position="334"/>
        <end position="352"/>
    </location>
</feature>
<keyword evidence="4" id="KW-0808">Transferase</keyword>
<dbReference type="PANTHER" id="PTHR33908">
    <property type="entry name" value="MANNOSYLTRANSFERASE YKCB-RELATED"/>
    <property type="match status" value="1"/>
</dbReference>
<evidence type="ECO:0000313" key="11">
    <source>
        <dbReference type="Proteomes" id="UP000229570"/>
    </source>
</evidence>
<dbReference type="PANTHER" id="PTHR33908:SF11">
    <property type="entry name" value="MEMBRANE PROTEIN"/>
    <property type="match status" value="1"/>
</dbReference>
<name>A0A2H0KM08_9BACT</name>
<dbReference type="GO" id="GO:0009103">
    <property type="term" value="P:lipopolysaccharide biosynthetic process"/>
    <property type="evidence" value="ECO:0007669"/>
    <property type="project" value="UniProtKB-ARBA"/>
</dbReference>
<dbReference type="Pfam" id="PF13231">
    <property type="entry name" value="PMT_2"/>
    <property type="match status" value="1"/>
</dbReference>
<feature type="domain" description="Glycosyltransferase RgtA/B/C/D-like" evidence="9">
    <location>
        <begin position="112"/>
        <end position="233"/>
    </location>
</feature>
<feature type="transmembrane region" description="Helical" evidence="8">
    <location>
        <begin position="288"/>
        <end position="314"/>
    </location>
</feature>
<sequence>MNKLKNFLFLFLILLIGFWFRFNNVNWDENFHLHPDERFLTMVGNAMTLPKNIGEYLNPIISKINPANIGYKFFVYGNFPLVLNKYLAVFYHKDNYNDFTILGRKLSAYLDLLIILFVFKTVFLLEKRYKFSSSLKYLAAFFYAIAVYPIQSSHFFTVDTFLNFFMFASFYLALKYYLKNNIRHLFLSSIFFGLALASKVSAIYILPLILFFIFFKNPKKTSHILLFLVILYLSLRLANPYYFQNSSLFDPRLNQDFVSSIKQLKSFEGKDIWYPPAVQWMNKPVSFLLVNLMFIGVGLPYFILMFIGIVWIILNLKSQIPACRQAGSNPHLKSKNYLLMIILIWVVGYFIYQSVSVFKSIRYTIYLYPFFAIFAGIGANVILNSFQDLRFRNKFGMTLVTIFLLVILLVWPLMFSSIYLNKHTRVEASEWIYKNLPSGSSILSEAWDDGLPLPIVNNYEKQFTGEQLPVFDPDTPEKWQKMNKMLAKADYYILSSNRGWGSISTVPEKYPKMSKFYKELLADKNPLYKKIKQFDPYYYRFFSLPNNWVEETFTVYDHPQVMIYENVKRQ</sequence>
<protein>
    <recommendedName>
        <fullName evidence="9">Glycosyltransferase RgtA/B/C/D-like domain-containing protein</fullName>
    </recommendedName>
</protein>